<evidence type="ECO:0000256" key="1">
    <source>
        <dbReference type="SAM" id="SignalP"/>
    </source>
</evidence>
<feature type="signal peptide" evidence="1">
    <location>
        <begin position="1"/>
        <end position="22"/>
    </location>
</feature>
<feature type="chain" id="PRO_5016364567" evidence="1">
    <location>
        <begin position="23"/>
        <end position="151"/>
    </location>
</feature>
<dbReference type="RefSeq" id="WP_111631901.1">
    <property type="nucleotide sequence ID" value="NZ_QLLR01000001.1"/>
</dbReference>
<dbReference type="Gene3D" id="3.40.1260.10">
    <property type="entry name" value="DsrEFH-like"/>
    <property type="match status" value="1"/>
</dbReference>
<dbReference type="Pfam" id="PF02635">
    <property type="entry name" value="DsrE"/>
    <property type="match status" value="1"/>
</dbReference>
<evidence type="ECO:0000313" key="2">
    <source>
        <dbReference type="EMBL" id="RAJ37163.1"/>
    </source>
</evidence>
<dbReference type="PANTHER" id="PTHR37691">
    <property type="entry name" value="BLR3518 PROTEIN"/>
    <property type="match status" value="1"/>
</dbReference>
<gene>
    <name evidence="2" type="ORF">LY11_00238</name>
</gene>
<dbReference type="STRING" id="188932.AY601_2599"/>
<protein>
    <submittedName>
        <fullName evidence="2">Uncharacterized protein</fullName>
    </submittedName>
</protein>
<keyword evidence="1" id="KW-0732">Signal</keyword>
<dbReference type="OrthoDB" id="678766at2"/>
<comment type="caution">
    <text evidence="2">The sequence shown here is derived from an EMBL/GenBank/DDBJ whole genome shotgun (WGS) entry which is preliminary data.</text>
</comment>
<dbReference type="Proteomes" id="UP000249754">
    <property type="component" value="Unassembled WGS sequence"/>
</dbReference>
<dbReference type="AlphaFoldDB" id="A0A327TC07"/>
<reference evidence="2 3" key="1">
    <citation type="submission" date="2018-06" db="EMBL/GenBank/DDBJ databases">
        <title>Genomic Encyclopedia of Archaeal and Bacterial Type Strains, Phase II (KMG-II): from individual species to whole genera.</title>
        <authorList>
            <person name="Goeker M."/>
        </authorList>
    </citation>
    <scope>NUCLEOTIDE SEQUENCE [LARGE SCALE GENOMIC DNA]</scope>
    <source>
        <strain evidence="2 3">DSM 14825</strain>
    </source>
</reference>
<organism evidence="2 3">
    <name type="scientific">Pedobacter cryoconitis</name>
    <dbReference type="NCBI Taxonomy" id="188932"/>
    <lineage>
        <taxon>Bacteria</taxon>
        <taxon>Pseudomonadati</taxon>
        <taxon>Bacteroidota</taxon>
        <taxon>Sphingobacteriia</taxon>
        <taxon>Sphingobacteriales</taxon>
        <taxon>Sphingobacteriaceae</taxon>
        <taxon>Pedobacter</taxon>
    </lineage>
</organism>
<name>A0A327TC07_9SPHI</name>
<evidence type="ECO:0000313" key="3">
    <source>
        <dbReference type="Proteomes" id="UP000249754"/>
    </source>
</evidence>
<dbReference type="InterPro" id="IPR003787">
    <property type="entry name" value="Sulphur_relay_DsrE/F-like"/>
</dbReference>
<sequence length="151" mass="16713">MNTKILICGLLLIMGGVTTGFAQTKPQDFTGAKATLKHYKALYILNSGDEKKMTGTLRNMKNALDDPRLKGKLDLELIVFGDGVAVYDKNGAFEKTLKELQTRGVLLAQCENTLRERHIDKSTLFDFISFVPSGNGEIIIRESQGWAVVHP</sequence>
<dbReference type="PANTHER" id="PTHR37691:SF1">
    <property type="entry name" value="BLR3518 PROTEIN"/>
    <property type="match status" value="1"/>
</dbReference>
<dbReference type="EMBL" id="QLLR01000001">
    <property type="protein sequence ID" value="RAJ37163.1"/>
    <property type="molecule type" value="Genomic_DNA"/>
</dbReference>
<dbReference type="InterPro" id="IPR027396">
    <property type="entry name" value="DsrEFH-like"/>
</dbReference>
<dbReference type="SUPFAM" id="SSF75169">
    <property type="entry name" value="DsrEFH-like"/>
    <property type="match status" value="1"/>
</dbReference>
<accession>A0A327TC07</accession>
<proteinExistence type="predicted"/>